<feature type="compositionally biased region" description="Polar residues" evidence="1">
    <location>
        <begin position="310"/>
        <end position="328"/>
    </location>
</feature>
<protein>
    <submittedName>
        <fullName evidence="2">PAC2 family protein</fullName>
    </submittedName>
</protein>
<name>A0A2I1I800_9ACTO</name>
<dbReference type="InterPro" id="IPR019151">
    <property type="entry name" value="Proteasome_assmbl_chaperone_2"/>
</dbReference>
<feature type="region of interest" description="Disordered" evidence="1">
    <location>
        <begin position="310"/>
        <end position="393"/>
    </location>
</feature>
<comment type="caution">
    <text evidence="2">The sequence shown here is derived from an EMBL/GenBank/DDBJ whole genome shotgun (WGS) entry which is preliminary data.</text>
</comment>
<organism evidence="2 3">
    <name type="scientific">Schaalia turicensis</name>
    <dbReference type="NCBI Taxonomy" id="131111"/>
    <lineage>
        <taxon>Bacteria</taxon>
        <taxon>Bacillati</taxon>
        <taxon>Actinomycetota</taxon>
        <taxon>Actinomycetes</taxon>
        <taxon>Actinomycetales</taxon>
        <taxon>Actinomycetaceae</taxon>
        <taxon>Schaalia</taxon>
    </lineage>
</organism>
<dbReference type="AlphaFoldDB" id="A0A2I1I800"/>
<dbReference type="Pfam" id="PF09754">
    <property type="entry name" value="PAC2"/>
    <property type="match status" value="1"/>
</dbReference>
<dbReference type="Gene3D" id="3.40.50.10900">
    <property type="entry name" value="PAC-like subunit"/>
    <property type="match status" value="1"/>
</dbReference>
<feature type="compositionally biased region" description="Basic and acidic residues" evidence="1">
    <location>
        <begin position="359"/>
        <end position="373"/>
    </location>
</feature>
<gene>
    <name evidence="2" type="ORF">CYJ25_00680</name>
</gene>
<sequence length="393" mass="42489">MKGHVNVMKPNDALLFERGPASETHSRILVMHFYGSMDAGGAGRMAVAEMLRALPNERVATFDSDQFLDYRSHRPIMTVRDWVSEEMVTHEIAIDRVRDDLGNPILLLHGPEPDAKWEAFARIVADFVKEAGVEISVSFHGIPSSVPHTRATPVHVQATDASLIPPQPKMVGSLQFPAPASSFVQRRLAERGVNGIALLAAVPFYMAESGYPAGSSALLSSLSDFADLSLPVGNLELGAAQDQGTIEQLIEANPEIMATITSLEEHYDAWSPGESSFSLNSFGTQTPLGHTPKQDKDIGDVIERYLANLSRSETASDDQPSADGQSVETAEEDPLTAALKRVQLRATDPEAVRAMTPRHRADSGDDASLHVEEQTADETDPNEEADSAETGAI</sequence>
<proteinExistence type="predicted"/>
<evidence type="ECO:0000313" key="3">
    <source>
        <dbReference type="Proteomes" id="UP000234545"/>
    </source>
</evidence>
<reference evidence="2 3" key="1">
    <citation type="submission" date="2017-12" db="EMBL/GenBank/DDBJ databases">
        <title>Phylogenetic diversity of female urinary microbiome.</title>
        <authorList>
            <person name="Thomas-White K."/>
            <person name="Wolfe A.J."/>
        </authorList>
    </citation>
    <scope>NUCLEOTIDE SEQUENCE [LARGE SCALE GENOMIC DNA]</scope>
    <source>
        <strain evidence="2 3">UMB0250</strain>
    </source>
</reference>
<feature type="compositionally biased region" description="Acidic residues" evidence="1">
    <location>
        <begin position="374"/>
        <end position="387"/>
    </location>
</feature>
<dbReference type="Proteomes" id="UP000234545">
    <property type="component" value="Unassembled WGS sequence"/>
</dbReference>
<dbReference type="InterPro" id="IPR038389">
    <property type="entry name" value="PSMG2_sf"/>
</dbReference>
<dbReference type="SUPFAM" id="SSF159659">
    <property type="entry name" value="Cgl1923-like"/>
    <property type="match status" value="1"/>
</dbReference>
<dbReference type="EMBL" id="PKKJ01000001">
    <property type="protein sequence ID" value="PKY67223.1"/>
    <property type="molecule type" value="Genomic_DNA"/>
</dbReference>
<accession>A0A2I1I800</accession>
<evidence type="ECO:0000256" key="1">
    <source>
        <dbReference type="SAM" id="MobiDB-lite"/>
    </source>
</evidence>
<evidence type="ECO:0000313" key="2">
    <source>
        <dbReference type="EMBL" id="PKY67223.1"/>
    </source>
</evidence>
<dbReference type="OrthoDB" id="3733464at2"/>